<dbReference type="Proteomes" id="UP000092460">
    <property type="component" value="Unassembled WGS sequence"/>
</dbReference>
<reference evidence="8" key="2">
    <citation type="submission" date="2020-05" db="UniProtKB">
        <authorList>
            <consortium name="EnsemblMetazoa"/>
        </authorList>
    </citation>
    <scope>IDENTIFICATION</scope>
    <source>
        <strain evidence="8">IAEA</strain>
    </source>
</reference>
<keyword evidence="5 7" id="KW-1133">Transmembrane helix</keyword>
<keyword evidence="6 7" id="KW-0472">Membrane</keyword>
<organism evidence="8 9">
    <name type="scientific">Glossina palpalis gambiensis</name>
    <dbReference type="NCBI Taxonomy" id="67801"/>
    <lineage>
        <taxon>Eukaryota</taxon>
        <taxon>Metazoa</taxon>
        <taxon>Ecdysozoa</taxon>
        <taxon>Arthropoda</taxon>
        <taxon>Hexapoda</taxon>
        <taxon>Insecta</taxon>
        <taxon>Pterygota</taxon>
        <taxon>Neoptera</taxon>
        <taxon>Endopterygota</taxon>
        <taxon>Diptera</taxon>
        <taxon>Brachycera</taxon>
        <taxon>Muscomorpha</taxon>
        <taxon>Hippoboscoidea</taxon>
        <taxon>Glossinidae</taxon>
        <taxon>Glossina</taxon>
    </lineage>
</organism>
<evidence type="ECO:0000256" key="7">
    <source>
        <dbReference type="SAM" id="Phobius"/>
    </source>
</evidence>
<name>A0A1B0ALA2_9MUSC</name>
<evidence type="ECO:0000313" key="8">
    <source>
        <dbReference type="EnsemblMetazoa" id="GPPI000682-PA"/>
    </source>
</evidence>
<evidence type="ECO:0000256" key="4">
    <source>
        <dbReference type="ARBA" id="ARBA00022692"/>
    </source>
</evidence>
<sequence length="105" mass="11626">MIFQENQNIKNIKSQHHDQVPFIIPIAIPLLAGPGMFSTLLFNNKGVNELERFMGLILIMLSIQIFLDDLRNVGKNITSLILALSVSIIINRSIPIPHPDVGGSP</sequence>
<evidence type="ECO:0000256" key="5">
    <source>
        <dbReference type="ARBA" id="ARBA00022989"/>
    </source>
</evidence>
<evidence type="ECO:0000256" key="2">
    <source>
        <dbReference type="ARBA" id="ARBA00009784"/>
    </source>
</evidence>
<dbReference type="EnsemblMetazoa" id="GPPI000682-RA">
    <property type="protein sequence ID" value="GPPI000682-PA"/>
    <property type="gene ID" value="GPPI000682"/>
</dbReference>
<reference evidence="9" key="1">
    <citation type="submission" date="2015-01" db="EMBL/GenBank/DDBJ databases">
        <authorList>
            <person name="Aksoy S."/>
            <person name="Warren W."/>
            <person name="Wilson R.K."/>
        </authorList>
    </citation>
    <scope>NUCLEOTIDE SEQUENCE [LARGE SCALE GENOMIC DNA]</scope>
    <source>
        <strain evidence="9">IAEA</strain>
    </source>
</reference>
<feature type="transmembrane region" description="Helical" evidence="7">
    <location>
        <begin position="53"/>
        <end position="70"/>
    </location>
</feature>
<dbReference type="PANTHER" id="PTHR33508">
    <property type="entry name" value="UPF0056 MEMBRANE PROTEIN YHCE"/>
    <property type="match status" value="1"/>
</dbReference>
<evidence type="ECO:0000256" key="1">
    <source>
        <dbReference type="ARBA" id="ARBA00004651"/>
    </source>
</evidence>
<evidence type="ECO:0000256" key="6">
    <source>
        <dbReference type="ARBA" id="ARBA00023136"/>
    </source>
</evidence>
<evidence type="ECO:0000256" key="3">
    <source>
        <dbReference type="ARBA" id="ARBA00022475"/>
    </source>
</evidence>
<dbReference type="STRING" id="67801.A0A1B0ALA2"/>
<feature type="transmembrane region" description="Helical" evidence="7">
    <location>
        <begin position="20"/>
        <end position="41"/>
    </location>
</feature>
<keyword evidence="4 7" id="KW-0812">Transmembrane</keyword>
<comment type="similarity">
    <text evidence="2">Belongs to the UPF0056 (MarC) family.</text>
</comment>
<accession>A0A1B0ALA2</accession>
<proteinExistence type="inferred from homology"/>
<comment type="subcellular location">
    <subcellularLocation>
        <location evidence="1">Cell membrane</location>
        <topology evidence="1">Multi-pass membrane protein</topology>
    </subcellularLocation>
</comment>
<dbReference type="EMBL" id="JXJN01030632">
    <property type="status" value="NOT_ANNOTATED_CDS"/>
    <property type="molecule type" value="Genomic_DNA"/>
</dbReference>
<keyword evidence="9" id="KW-1185">Reference proteome</keyword>
<dbReference type="Pfam" id="PF01914">
    <property type="entry name" value="MarC"/>
    <property type="match status" value="1"/>
</dbReference>
<dbReference type="InterPro" id="IPR002771">
    <property type="entry name" value="Multi_antbiot-R_MarC"/>
</dbReference>
<evidence type="ECO:0000313" key="9">
    <source>
        <dbReference type="Proteomes" id="UP000092460"/>
    </source>
</evidence>
<protein>
    <submittedName>
        <fullName evidence="8">Uncharacterized protein</fullName>
    </submittedName>
</protein>
<dbReference type="VEuPathDB" id="VectorBase:GPPI000682"/>
<dbReference type="PANTHER" id="PTHR33508:SF1">
    <property type="entry name" value="UPF0056 MEMBRANE PROTEIN YHCE"/>
    <property type="match status" value="1"/>
</dbReference>
<keyword evidence="3" id="KW-1003">Cell membrane</keyword>
<dbReference type="GO" id="GO:0005886">
    <property type="term" value="C:plasma membrane"/>
    <property type="evidence" value="ECO:0007669"/>
    <property type="project" value="UniProtKB-SubCell"/>
</dbReference>
<dbReference type="AlphaFoldDB" id="A0A1B0ALA2"/>